<evidence type="ECO:0000313" key="1">
    <source>
        <dbReference type="EMBL" id="CAG4993638.1"/>
    </source>
</evidence>
<reference evidence="1" key="1">
    <citation type="submission" date="2021-04" db="EMBL/GenBank/DDBJ databases">
        <authorList>
            <person name="Tunstrom K."/>
        </authorList>
    </citation>
    <scope>NUCLEOTIDE SEQUENCE</scope>
</reference>
<protein>
    <submittedName>
        <fullName evidence="1">(apollo) hypothetical protein</fullName>
    </submittedName>
</protein>
<dbReference type="Proteomes" id="UP000691718">
    <property type="component" value="Unassembled WGS sequence"/>
</dbReference>
<sequence length="176" mass="20549">MLVNQDKRNQVDKVTELSIDAFEVTTNNKCTSSAANKPTMTIFSYTQKNYDQHKLLHRVLQHQNQYGIIFNIEKCEIGKTAINYQGYEVSEDGIKTQDRSKAIALYLKLKTVIELRRLLGVINFYQDYLLCQTTRQIELNMHLHNKKRNNKTLIKWTLQTEDAFKMPSKHLVSTAH</sequence>
<dbReference type="PANTHER" id="PTHR37984:SF5">
    <property type="entry name" value="PROTEIN NYNRIN-LIKE"/>
    <property type="match status" value="1"/>
</dbReference>
<dbReference type="OrthoDB" id="41323at2759"/>
<dbReference type="AlphaFoldDB" id="A0A8S3WZX1"/>
<comment type="caution">
    <text evidence="1">The sequence shown here is derived from an EMBL/GenBank/DDBJ whole genome shotgun (WGS) entry which is preliminary data.</text>
</comment>
<dbReference type="EMBL" id="CAJQZP010000885">
    <property type="protein sequence ID" value="CAG4993638.1"/>
    <property type="molecule type" value="Genomic_DNA"/>
</dbReference>
<dbReference type="PANTHER" id="PTHR37984">
    <property type="entry name" value="PROTEIN CBG26694"/>
    <property type="match status" value="1"/>
</dbReference>
<evidence type="ECO:0000313" key="2">
    <source>
        <dbReference type="Proteomes" id="UP000691718"/>
    </source>
</evidence>
<keyword evidence="2" id="KW-1185">Reference proteome</keyword>
<dbReference type="InterPro" id="IPR050951">
    <property type="entry name" value="Retrovirus_Pol_polyprotein"/>
</dbReference>
<gene>
    <name evidence="1" type="ORF">PAPOLLO_LOCUS12538</name>
</gene>
<proteinExistence type="predicted"/>
<name>A0A8S3WZX1_PARAO</name>
<accession>A0A8S3WZX1</accession>
<organism evidence="1 2">
    <name type="scientific">Parnassius apollo</name>
    <name type="common">Apollo butterfly</name>
    <name type="synonym">Papilio apollo</name>
    <dbReference type="NCBI Taxonomy" id="110799"/>
    <lineage>
        <taxon>Eukaryota</taxon>
        <taxon>Metazoa</taxon>
        <taxon>Ecdysozoa</taxon>
        <taxon>Arthropoda</taxon>
        <taxon>Hexapoda</taxon>
        <taxon>Insecta</taxon>
        <taxon>Pterygota</taxon>
        <taxon>Neoptera</taxon>
        <taxon>Endopterygota</taxon>
        <taxon>Lepidoptera</taxon>
        <taxon>Glossata</taxon>
        <taxon>Ditrysia</taxon>
        <taxon>Papilionoidea</taxon>
        <taxon>Papilionidae</taxon>
        <taxon>Parnassiinae</taxon>
        <taxon>Parnassini</taxon>
        <taxon>Parnassius</taxon>
        <taxon>Parnassius</taxon>
    </lineage>
</organism>